<feature type="domain" description="Ketopantoate reductase C-terminal" evidence="6">
    <location>
        <begin position="179"/>
        <end position="301"/>
    </location>
</feature>
<dbReference type="FunFam" id="3.40.50.720:FF:000307">
    <property type="entry name" value="2-dehydropantoate 2-reductase"/>
    <property type="match status" value="1"/>
</dbReference>
<keyword evidence="3 4" id="KW-0560">Oxidoreductase</keyword>
<comment type="pathway">
    <text evidence="4">Cofactor biosynthesis; (R)-pantothenate biosynthesis; (R)-pantoate from 3-methyl-2-oxobutanoate: step 2/2.</text>
</comment>
<dbReference type="InterPro" id="IPR008927">
    <property type="entry name" value="6-PGluconate_DH-like_C_sf"/>
</dbReference>
<organism evidence="7 8">
    <name type="scientific">Gracilibacillus thailandensis</name>
    <dbReference type="NCBI Taxonomy" id="563735"/>
    <lineage>
        <taxon>Bacteria</taxon>
        <taxon>Bacillati</taxon>
        <taxon>Bacillota</taxon>
        <taxon>Bacilli</taxon>
        <taxon>Bacillales</taxon>
        <taxon>Bacillaceae</taxon>
        <taxon>Gracilibacillus</taxon>
    </lineage>
</organism>
<accession>A0A6N7QVW5</accession>
<dbReference type="SUPFAM" id="SSF51735">
    <property type="entry name" value="NAD(P)-binding Rossmann-fold domains"/>
    <property type="match status" value="1"/>
</dbReference>
<evidence type="ECO:0000313" key="8">
    <source>
        <dbReference type="Proteomes" id="UP000435187"/>
    </source>
</evidence>
<evidence type="ECO:0000256" key="1">
    <source>
        <dbReference type="ARBA" id="ARBA00007870"/>
    </source>
</evidence>
<dbReference type="Pfam" id="PF08546">
    <property type="entry name" value="ApbA_C"/>
    <property type="match status" value="1"/>
</dbReference>
<evidence type="ECO:0000256" key="4">
    <source>
        <dbReference type="RuleBase" id="RU362068"/>
    </source>
</evidence>
<comment type="catalytic activity">
    <reaction evidence="4">
        <text>(R)-pantoate + NADP(+) = 2-dehydropantoate + NADPH + H(+)</text>
        <dbReference type="Rhea" id="RHEA:16233"/>
        <dbReference type="ChEBI" id="CHEBI:11561"/>
        <dbReference type="ChEBI" id="CHEBI:15378"/>
        <dbReference type="ChEBI" id="CHEBI:15980"/>
        <dbReference type="ChEBI" id="CHEBI:57783"/>
        <dbReference type="ChEBI" id="CHEBI:58349"/>
        <dbReference type="EC" id="1.1.1.169"/>
    </reaction>
</comment>
<dbReference type="Pfam" id="PF02558">
    <property type="entry name" value="ApbA"/>
    <property type="match status" value="1"/>
</dbReference>
<dbReference type="InterPro" id="IPR003710">
    <property type="entry name" value="ApbA"/>
</dbReference>
<dbReference type="Gene3D" id="3.40.50.720">
    <property type="entry name" value="NAD(P)-binding Rossmann-like Domain"/>
    <property type="match status" value="1"/>
</dbReference>
<dbReference type="InterPro" id="IPR013332">
    <property type="entry name" value="KPR_N"/>
</dbReference>
<comment type="function">
    <text evidence="4">Catalyzes the NADPH-dependent reduction of ketopantoate into pantoic acid.</text>
</comment>
<keyword evidence="2 4" id="KW-0521">NADP</keyword>
<dbReference type="InterPro" id="IPR013752">
    <property type="entry name" value="KPA_reductase"/>
</dbReference>
<evidence type="ECO:0000256" key="3">
    <source>
        <dbReference type="ARBA" id="ARBA00023002"/>
    </source>
</evidence>
<dbReference type="NCBIfam" id="TIGR00745">
    <property type="entry name" value="apbA_panE"/>
    <property type="match status" value="1"/>
</dbReference>
<evidence type="ECO:0000256" key="2">
    <source>
        <dbReference type="ARBA" id="ARBA00022857"/>
    </source>
</evidence>
<proteinExistence type="inferred from homology"/>
<dbReference type="FunFam" id="1.10.1040.10:FF:000017">
    <property type="entry name" value="2-dehydropantoate 2-reductase"/>
    <property type="match status" value="1"/>
</dbReference>
<comment type="caution">
    <text evidence="7">The sequence shown here is derived from an EMBL/GenBank/DDBJ whole genome shotgun (WGS) entry which is preliminary data.</text>
</comment>
<dbReference type="InterPro" id="IPR013328">
    <property type="entry name" value="6PGD_dom2"/>
</dbReference>
<comment type="similarity">
    <text evidence="1 4">Belongs to the ketopantoate reductase family.</text>
</comment>
<dbReference type="GO" id="GO:0008677">
    <property type="term" value="F:2-dehydropantoate 2-reductase activity"/>
    <property type="evidence" value="ECO:0007669"/>
    <property type="project" value="UniProtKB-EC"/>
</dbReference>
<dbReference type="GO" id="GO:0005737">
    <property type="term" value="C:cytoplasm"/>
    <property type="evidence" value="ECO:0007669"/>
    <property type="project" value="TreeGrafter"/>
</dbReference>
<dbReference type="PANTHER" id="PTHR21708:SF26">
    <property type="entry name" value="2-DEHYDROPANTOATE 2-REDUCTASE"/>
    <property type="match status" value="1"/>
</dbReference>
<dbReference type="Proteomes" id="UP000435187">
    <property type="component" value="Unassembled WGS sequence"/>
</dbReference>
<evidence type="ECO:0000259" key="5">
    <source>
        <dbReference type="Pfam" id="PF02558"/>
    </source>
</evidence>
<feature type="domain" description="Ketopantoate reductase N-terminal" evidence="5">
    <location>
        <begin position="3"/>
        <end position="152"/>
    </location>
</feature>
<protein>
    <recommendedName>
        <fullName evidence="4">2-dehydropantoate 2-reductase</fullName>
        <ecNumber evidence="4">1.1.1.169</ecNumber>
    </recommendedName>
    <alternativeName>
        <fullName evidence="4">Ketopantoate reductase</fullName>
    </alternativeName>
</protein>
<dbReference type="RefSeq" id="WP_153834487.1">
    <property type="nucleotide sequence ID" value="NZ_JBHUMW010000016.1"/>
</dbReference>
<keyword evidence="8" id="KW-1185">Reference proteome</keyword>
<evidence type="ECO:0000259" key="6">
    <source>
        <dbReference type="Pfam" id="PF08546"/>
    </source>
</evidence>
<dbReference type="InterPro" id="IPR036291">
    <property type="entry name" value="NAD(P)-bd_dom_sf"/>
</dbReference>
<dbReference type="InterPro" id="IPR051402">
    <property type="entry name" value="KPR-Related"/>
</dbReference>
<dbReference type="Gene3D" id="1.10.1040.10">
    <property type="entry name" value="N-(1-d-carboxylethyl)-l-norvaline Dehydrogenase, domain 2"/>
    <property type="match status" value="1"/>
</dbReference>
<dbReference type="UniPathway" id="UPA00028">
    <property type="reaction ID" value="UER00004"/>
</dbReference>
<dbReference type="GO" id="GO:0015940">
    <property type="term" value="P:pantothenate biosynthetic process"/>
    <property type="evidence" value="ECO:0007669"/>
    <property type="project" value="UniProtKB-UniPathway"/>
</dbReference>
<dbReference type="PANTHER" id="PTHR21708">
    <property type="entry name" value="PROBABLE 2-DEHYDROPANTOATE 2-REDUCTASE"/>
    <property type="match status" value="1"/>
</dbReference>
<dbReference type="SUPFAM" id="SSF48179">
    <property type="entry name" value="6-phosphogluconate dehydrogenase C-terminal domain-like"/>
    <property type="match status" value="1"/>
</dbReference>
<dbReference type="AlphaFoldDB" id="A0A6N7QVW5"/>
<name>A0A6N7QVW5_9BACI</name>
<dbReference type="EMBL" id="WJEE01000007">
    <property type="protein sequence ID" value="MRI65674.1"/>
    <property type="molecule type" value="Genomic_DNA"/>
</dbReference>
<sequence length="304" mass="33710">MNISIVGAGALGSYFGVRWSKAGANVQFIVREKRAAQLQDNGLKINSMNGDDQIENPVIVTDPTQAAPADIIVVSVKGYHLESVIDTLEKLVDAHTYILPILNGVKHYDVLTNHFGKKKVLGGLANIIATLDDNGHVKHTSKIDEIRFGPLDEGQIEICEQLAEISAAANMTSVYSDKILTDIWYKYMFITAFSGITTVSNMEIGELLVHEETKDIIQQLLHEMRQIAFCEKVDLTVQHLEKAWKTLYSLPASATSSMHQDYRKGLHVELEHLQGAAIELASKHQLDIPHLKTIYGILKAKISL</sequence>
<keyword evidence="4" id="KW-0566">Pantothenate biosynthesis</keyword>
<gene>
    <name evidence="7" type="ORF">GH885_04825</name>
</gene>
<evidence type="ECO:0000313" key="7">
    <source>
        <dbReference type="EMBL" id="MRI65674.1"/>
    </source>
</evidence>
<reference evidence="7 8" key="1">
    <citation type="submission" date="2019-10" db="EMBL/GenBank/DDBJ databases">
        <title>Gracilibacillus salitolerans sp. nov., a moderate halophile isolated from a saline soil in northwest China.</title>
        <authorList>
            <person name="Gan L."/>
        </authorList>
    </citation>
    <scope>NUCLEOTIDE SEQUENCE [LARGE SCALE GENOMIC DNA]</scope>
    <source>
        <strain evidence="7 8">TP2-8</strain>
    </source>
</reference>
<dbReference type="EC" id="1.1.1.169" evidence="4"/>